<dbReference type="OrthoDB" id="2448326at2759"/>
<name>A0A397IEI7_9GLOM</name>
<accession>A0A397IEI7</accession>
<dbReference type="EMBL" id="PQFF01000215">
    <property type="protein sequence ID" value="RHZ73227.1"/>
    <property type="molecule type" value="Genomic_DNA"/>
</dbReference>
<feature type="coiled-coil region" evidence="1">
    <location>
        <begin position="119"/>
        <end position="181"/>
    </location>
</feature>
<organism evidence="2 3">
    <name type="scientific">Diversispora epigaea</name>
    <dbReference type="NCBI Taxonomy" id="1348612"/>
    <lineage>
        <taxon>Eukaryota</taxon>
        <taxon>Fungi</taxon>
        <taxon>Fungi incertae sedis</taxon>
        <taxon>Mucoromycota</taxon>
        <taxon>Glomeromycotina</taxon>
        <taxon>Glomeromycetes</taxon>
        <taxon>Diversisporales</taxon>
        <taxon>Diversisporaceae</taxon>
        <taxon>Diversispora</taxon>
    </lineage>
</organism>
<evidence type="ECO:0000256" key="1">
    <source>
        <dbReference type="SAM" id="Coils"/>
    </source>
</evidence>
<dbReference type="AlphaFoldDB" id="A0A397IEI7"/>
<evidence type="ECO:0000313" key="2">
    <source>
        <dbReference type="EMBL" id="RHZ73227.1"/>
    </source>
</evidence>
<reference evidence="2 3" key="1">
    <citation type="submission" date="2018-08" db="EMBL/GenBank/DDBJ databases">
        <title>Genome and evolution of the arbuscular mycorrhizal fungus Diversispora epigaea (formerly Glomus versiforme) and its bacterial endosymbionts.</title>
        <authorList>
            <person name="Sun X."/>
            <person name="Fei Z."/>
            <person name="Harrison M."/>
        </authorList>
    </citation>
    <scope>NUCLEOTIDE SEQUENCE [LARGE SCALE GENOMIC DNA]</scope>
    <source>
        <strain evidence="2 3">IT104</strain>
    </source>
</reference>
<keyword evidence="1" id="KW-0175">Coiled coil</keyword>
<gene>
    <name evidence="2" type="ORF">Glove_232g132</name>
</gene>
<sequence length="982" mass="115952">MECETKETQIWRYANGKKAIGQLSLYYNFFSELVSLQKSLELYSLCEKHYNQIVSKNKFYKYLSNPEEFQHSIRTFNNKKKKIRHSIDNSQLELNSLISNTQDIGIQTDESFLFQIFEKEKMEACILDLNLLIKKLQQDIRNQQFELLEISEKLSNAYNYINEIQNLYQEQRVKMEILKNQWDTRYSNQQKRINAIIEIALIERENIFGDIESLIRNSSRFSLDNLMNYTPQNWLNGRNQVLVKFIETLTCNDRDNLIYEKIFKRAVAVDAIYGSRHRKYVSEINLLASAIKYSLARSKTIINIDNHITSAGSYTRFLKWLEELPKEQELLPEGLLFLAFDNEQKGQKNYLDRGFNTVVFHTVTSFVAFDMDSQNKIQHTNNPWLHNSLTKSQYENLFNLTPEMQQELNCELYNYLNEIIDQLCNEKVTTINNVDSIIESMSSNNSQSKYCSNCKERNIDNRKQTCPKCRFKLPTLSELQNQNPIKENNNLLNIITKPYIFRSHDFKNEIKSVSVPRISITQRSIVDKGVRVPEIFIPDPLNVNPNSIANVEKVLQHIEKISGVENGIRKWMAVTCDGVPYHYAIKFKEKFPWSIDIKQFAIRQGYRTENQLKFFKKCGDHHKAWDSICNIYRRAMALELLWPYVKNQSNPSVEGYLLWVKEQNDPIYQIKYEQVFYYLQAIVNYRKAVRTNHSLLKSAARRAFSPIWSARRHPIYRLIEIADEEQLMKLHPDIRNIIETNCTISRSGFFNQHQGLDAILEEVNKALKTLIPPVPQLHHWEIAARNCKRFFKIRENFFKSIGYNEIQTSAPRTRPEFTLKCQKFRAYVRKLDYLNPIVTKPLKSLGGEFELSTQLKNLSNLAKKNRQEYIIEVFYKKSTIPLFKSIPITLQEENAEKNELNMTRIEILHKIESLLEQMNDSVRKKYGKIGSKKKNELIEILQEIRNLKYIDKEINYDCARVKHYQKSEKLKHFMELKKLVDE</sequence>
<evidence type="ECO:0000313" key="3">
    <source>
        <dbReference type="Proteomes" id="UP000266861"/>
    </source>
</evidence>
<comment type="caution">
    <text evidence="2">The sequence shown here is derived from an EMBL/GenBank/DDBJ whole genome shotgun (WGS) entry which is preliminary data.</text>
</comment>
<dbReference type="Proteomes" id="UP000266861">
    <property type="component" value="Unassembled WGS sequence"/>
</dbReference>
<protein>
    <submittedName>
        <fullName evidence="2">Uncharacterized protein</fullName>
    </submittedName>
</protein>
<keyword evidence="3" id="KW-1185">Reference proteome</keyword>
<proteinExistence type="predicted"/>